<keyword evidence="13" id="KW-1185">Reference proteome</keyword>
<evidence type="ECO:0000256" key="4">
    <source>
        <dbReference type="ARBA" id="ARBA00022692"/>
    </source>
</evidence>
<organism evidence="12 13">
    <name type="scientific">Hebeloma cylindrosporum</name>
    <dbReference type="NCBI Taxonomy" id="76867"/>
    <lineage>
        <taxon>Eukaryota</taxon>
        <taxon>Fungi</taxon>
        <taxon>Dikarya</taxon>
        <taxon>Basidiomycota</taxon>
        <taxon>Agaricomycotina</taxon>
        <taxon>Agaricomycetes</taxon>
        <taxon>Agaricomycetidae</taxon>
        <taxon>Agaricales</taxon>
        <taxon>Agaricineae</taxon>
        <taxon>Hymenogastraceae</taxon>
        <taxon>Hebeloma</taxon>
    </lineage>
</organism>
<dbReference type="GO" id="GO:1990547">
    <property type="term" value="P:mitochondrial phosphate ion transmembrane transport"/>
    <property type="evidence" value="ECO:0007669"/>
    <property type="project" value="InterPro"/>
</dbReference>
<evidence type="ECO:0000256" key="5">
    <source>
        <dbReference type="ARBA" id="ARBA00022737"/>
    </source>
</evidence>
<comment type="subcellular location">
    <subcellularLocation>
        <location evidence="1">Mitochondrion inner membrane</location>
        <topology evidence="1">Multi-pass membrane protein</topology>
    </subcellularLocation>
</comment>
<feature type="repeat" description="Solcar" evidence="10">
    <location>
        <begin position="57"/>
        <end position="141"/>
    </location>
</feature>
<evidence type="ECO:0000256" key="6">
    <source>
        <dbReference type="ARBA" id="ARBA00022792"/>
    </source>
</evidence>
<keyword evidence="9 10" id="KW-0472">Membrane</keyword>
<evidence type="ECO:0008006" key="14">
    <source>
        <dbReference type="Google" id="ProtNLM"/>
    </source>
</evidence>
<evidence type="ECO:0000256" key="3">
    <source>
        <dbReference type="ARBA" id="ARBA00022448"/>
    </source>
</evidence>
<keyword evidence="6" id="KW-0999">Mitochondrion inner membrane</keyword>
<dbReference type="GO" id="GO:0005743">
    <property type="term" value="C:mitochondrial inner membrane"/>
    <property type="evidence" value="ECO:0007669"/>
    <property type="project" value="UniProtKB-SubCell"/>
</dbReference>
<dbReference type="PANTHER" id="PTHR45671:SF10">
    <property type="entry name" value="SOLUTE CARRIER FAMILY 25 MEMBER 3"/>
    <property type="match status" value="1"/>
</dbReference>
<dbReference type="InterPro" id="IPR023395">
    <property type="entry name" value="MCP_dom_sf"/>
</dbReference>
<dbReference type="OrthoDB" id="427452at2759"/>
<dbReference type="FunFam" id="1.50.40.10:FF:000138">
    <property type="entry name" value="Mitochondrial phosphate carrier protein 3"/>
    <property type="match status" value="1"/>
</dbReference>
<feature type="repeat" description="Solcar" evidence="10">
    <location>
        <begin position="258"/>
        <end position="339"/>
    </location>
</feature>
<gene>
    <name evidence="12" type="ORF">M413DRAFT_17577</name>
</gene>
<keyword evidence="4 10" id="KW-0812">Transmembrane</keyword>
<reference evidence="13" key="2">
    <citation type="submission" date="2015-01" db="EMBL/GenBank/DDBJ databases">
        <title>Evolutionary Origins and Diversification of the Mycorrhizal Mutualists.</title>
        <authorList>
            <consortium name="DOE Joint Genome Institute"/>
            <consortium name="Mycorrhizal Genomics Consortium"/>
            <person name="Kohler A."/>
            <person name="Kuo A."/>
            <person name="Nagy L.G."/>
            <person name="Floudas D."/>
            <person name="Copeland A."/>
            <person name="Barry K.W."/>
            <person name="Cichocki N."/>
            <person name="Veneault-Fourrey C."/>
            <person name="LaButti K."/>
            <person name="Lindquist E.A."/>
            <person name="Lipzen A."/>
            <person name="Lundell T."/>
            <person name="Morin E."/>
            <person name="Murat C."/>
            <person name="Riley R."/>
            <person name="Ohm R."/>
            <person name="Sun H."/>
            <person name="Tunlid A."/>
            <person name="Henrissat B."/>
            <person name="Grigoriev I.V."/>
            <person name="Hibbett D.S."/>
            <person name="Martin F."/>
        </authorList>
    </citation>
    <scope>NUCLEOTIDE SEQUENCE [LARGE SCALE GENOMIC DNA]</scope>
    <source>
        <strain evidence="13">h7</strain>
    </source>
</reference>
<keyword evidence="7" id="KW-1133">Transmembrane helix</keyword>
<dbReference type="Proteomes" id="UP000053424">
    <property type="component" value="Unassembled WGS sequence"/>
</dbReference>
<evidence type="ECO:0000256" key="11">
    <source>
        <dbReference type="RuleBase" id="RU000488"/>
    </source>
</evidence>
<dbReference type="EMBL" id="KN831773">
    <property type="protein sequence ID" value="KIM44517.1"/>
    <property type="molecule type" value="Genomic_DNA"/>
</dbReference>
<name>A0A0C2YU16_HEBCY</name>
<evidence type="ECO:0000256" key="1">
    <source>
        <dbReference type="ARBA" id="ARBA00004448"/>
    </source>
</evidence>
<dbReference type="PANTHER" id="PTHR45671">
    <property type="entry name" value="SOLUTE CARRIER FAMILY 25 (MITOCHONDRIAL CARRIER PHOSPHATE CARRIER), MEMBER 3, LIKE-RELATED-RELATED"/>
    <property type="match status" value="1"/>
</dbReference>
<accession>A0A0C2YU16</accession>
<dbReference type="InterPro" id="IPR018108">
    <property type="entry name" value="MCP_transmembrane"/>
</dbReference>
<dbReference type="GO" id="GO:0005315">
    <property type="term" value="F:phosphate transmembrane transporter activity"/>
    <property type="evidence" value="ECO:0007669"/>
    <property type="project" value="InterPro"/>
</dbReference>
<dbReference type="STRING" id="686832.A0A0C2YU16"/>
<dbReference type="SUPFAM" id="SSF103506">
    <property type="entry name" value="Mitochondrial carrier"/>
    <property type="match status" value="1"/>
</dbReference>
<sequence length="348" mass="37669">MCPGREKSLGREVGEANARAVKPRSCAEMPVDVPVRKNAVKMKRGMEIPRPCPPDASYYAKCMLGGVLACGVTHAGITPLDVAKCNMQVNPVKYTGLVPGLRLLVAEEGAKGIWKGFGPTFAGYSLQGMFKYGLYEVFKDTYMNLAGEELSNKYKPAIWLAGSASAEVFADIALCPFEMAKVKIQTSPTGTFPTAFGAAIREMQRTKLETRFPFGSLVPLWSRQIPYTMAKFFFFEKIVQLFYTRVFTEPKESYSKGTQLGVTFASGYLAGVVCAIVSHPADSLVSQLGKASNKGKSIGQIASEVGFVGLATKGLATRVLMIGTLTGFQWWIYDSFKSALGMGTTGGK</sequence>
<evidence type="ECO:0000256" key="10">
    <source>
        <dbReference type="PROSITE-ProRule" id="PRU00282"/>
    </source>
</evidence>
<evidence type="ECO:0000256" key="2">
    <source>
        <dbReference type="ARBA" id="ARBA00006375"/>
    </source>
</evidence>
<dbReference type="AlphaFoldDB" id="A0A0C2YU16"/>
<comment type="similarity">
    <text evidence="2 11">Belongs to the mitochondrial carrier (TC 2.A.29) family.</text>
</comment>
<dbReference type="Pfam" id="PF00153">
    <property type="entry name" value="Mito_carr"/>
    <property type="match status" value="3"/>
</dbReference>
<evidence type="ECO:0000256" key="9">
    <source>
        <dbReference type="ARBA" id="ARBA00023136"/>
    </source>
</evidence>
<evidence type="ECO:0000313" key="12">
    <source>
        <dbReference type="EMBL" id="KIM44517.1"/>
    </source>
</evidence>
<dbReference type="InterPro" id="IPR044677">
    <property type="entry name" value="SLC25A3/Pic2/Mir1-like"/>
</dbReference>
<protein>
    <recommendedName>
        <fullName evidence="14">Mitochondrial carrier protein</fullName>
    </recommendedName>
</protein>
<reference evidence="12 13" key="1">
    <citation type="submission" date="2014-04" db="EMBL/GenBank/DDBJ databases">
        <authorList>
            <consortium name="DOE Joint Genome Institute"/>
            <person name="Kuo A."/>
            <person name="Gay G."/>
            <person name="Dore J."/>
            <person name="Kohler A."/>
            <person name="Nagy L.G."/>
            <person name="Floudas D."/>
            <person name="Copeland A."/>
            <person name="Barry K.W."/>
            <person name="Cichocki N."/>
            <person name="Veneault-Fourrey C."/>
            <person name="LaButti K."/>
            <person name="Lindquist E.A."/>
            <person name="Lipzen A."/>
            <person name="Lundell T."/>
            <person name="Morin E."/>
            <person name="Murat C."/>
            <person name="Sun H."/>
            <person name="Tunlid A."/>
            <person name="Henrissat B."/>
            <person name="Grigoriev I.V."/>
            <person name="Hibbett D.S."/>
            <person name="Martin F."/>
            <person name="Nordberg H.P."/>
            <person name="Cantor M.N."/>
            <person name="Hua S.X."/>
        </authorList>
    </citation>
    <scope>NUCLEOTIDE SEQUENCE [LARGE SCALE GENOMIC DNA]</scope>
    <source>
        <strain evidence="13">h7</strain>
    </source>
</reference>
<dbReference type="HOGENOM" id="CLU_039456_0_1_1"/>
<dbReference type="Gene3D" id="1.50.40.10">
    <property type="entry name" value="Mitochondrial carrier domain"/>
    <property type="match status" value="1"/>
</dbReference>
<evidence type="ECO:0000313" key="13">
    <source>
        <dbReference type="Proteomes" id="UP000053424"/>
    </source>
</evidence>
<keyword evidence="3 11" id="KW-0813">Transport</keyword>
<feature type="repeat" description="Solcar" evidence="10">
    <location>
        <begin position="154"/>
        <end position="241"/>
    </location>
</feature>
<keyword evidence="5" id="KW-0677">Repeat</keyword>
<evidence type="ECO:0000256" key="7">
    <source>
        <dbReference type="ARBA" id="ARBA00022989"/>
    </source>
</evidence>
<evidence type="ECO:0000256" key="8">
    <source>
        <dbReference type="ARBA" id="ARBA00023128"/>
    </source>
</evidence>
<keyword evidence="8" id="KW-0496">Mitochondrion</keyword>
<proteinExistence type="inferred from homology"/>
<dbReference type="PROSITE" id="PS50920">
    <property type="entry name" value="SOLCAR"/>
    <property type="match status" value="3"/>
</dbReference>